<organism evidence="1 2">
    <name type="scientific">[Candida] railenensis</name>
    <dbReference type="NCBI Taxonomy" id="45579"/>
    <lineage>
        <taxon>Eukaryota</taxon>
        <taxon>Fungi</taxon>
        <taxon>Dikarya</taxon>
        <taxon>Ascomycota</taxon>
        <taxon>Saccharomycotina</taxon>
        <taxon>Pichiomycetes</taxon>
        <taxon>Debaryomycetaceae</taxon>
        <taxon>Kurtzmaniella</taxon>
    </lineage>
</organism>
<keyword evidence="2" id="KW-1185">Reference proteome</keyword>
<evidence type="ECO:0000313" key="2">
    <source>
        <dbReference type="Proteomes" id="UP000837801"/>
    </source>
</evidence>
<dbReference type="EMBL" id="CAKXYY010000037">
    <property type="protein sequence ID" value="CAH2355882.1"/>
    <property type="molecule type" value="Genomic_DNA"/>
</dbReference>
<dbReference type="InterPro" id="IPR015943">
    <property type="entry name" value="WD40/YVTN_repeat-like_dom_sf"/>
</dbReference>
<reference evidence="1" key="1">
    <citation type="submission" date="2022-03" db="EMBL/GenBank/DDBJ databases">
        <authorList>
            <person name="Legras J.-L."/>
            <person name="Devillers H."/>
            <person name="Grondin C."/>
        </authorList>
    </citation>
    <scope>NUCLEOTIDE SEQUENCE</scope>
    <source>
        <strain evidence="1">CLIB 1423</strain>
    </source>
</reference>
<evidence type="ECO:0000313" key="1">
    <source>
        <dbReference type="EMBL" id="CAH2355882.1"/>
    </source>
</evidence>
<comment type="caution">
    <text evidence="1">The sequence shown here is derived from an EMBL/GenBank/DDBJ whole genome shotgun (WGS) entry which is preliminary data.</text>
</comment>
<protein>
    <submittedName>
        <fullName evidence="1">Uncharacterized protein</fullName>
    </submittedName>
</protein>
<sequence>MSFVKVSNCGSYVSSVSALALDILDVYTNSPVHSFNIQSLVYNHFATHTDRRKASSYIKNMFVTQLSWEKLAPQSKSTKVGIVVESPNNFTLLMVLTLGTSTPIIIHQSALEGIHAFEWIDPIPNDEETAVSGSKQLVIFTKHKLIARVYSLECTHLLFELPKPVYTQILRRPSNPHFWSLLATSSSSHCSILYHFYNEGPKSQLLCKFQIQSLEGSDISWSKSGKWLLNFDCNNNLFGFQLQVYTSIGVFKRMYGDVKRRTVFKGDPILNINWLLDANDRNENFELGLLDYKAEWMRISNDANKENEKEQGDEEDECVLVVGNDSASINSSSIRIPILIASVKHLKIVARTEINLDGSTLVWTLFNQQYRKVTKISSAIRFGATASVLAIETAENTFVLLFDGVLLVCSLQSGTYEVSVDSIIELSSSINSVEFVENGSLLLISTSQDVSVYNVDSKSTQILYQPVTGAVQTVDYIGSEEIVIVTSDGDWVKVEEIRKLKAQPEALEPAARTLSIEKAEIESIKRLSPVKPILVQEQEKEETLSIAEGNTEATRLPKLGSRFKRGRLSLANDSRDDFTDTFNLKGPKRAR</sequence>
<dbReference type="SUPFAM" id="SSF50978">
    <property type="entry name" value="WD40 repeat-like"/>
    <property type="match status" value="1"/>
</dbReference>
<name>A0A9P0QVP6_9ASCO</name>
<accession>A0A9P0QVP6</accession>
<proteinExistence type="predicted"/>
<dbReference type="Gene3D" id="2.130.10.10">
    <property type="entry name" value="YVTN repeat-like/Quinoprotein amine dehydrogenase"/>
    <property type="match status" value="1"/>
</dbReference>
<dbReference type="Proteomes" id="UP000837801">
    <property type="component" value="Unassembled WGS sequence"/>
</dbReference>
<dbReference type="InterPro" id="IPR036322">
    <property type="entry name" value="WD40_repeat_dom_sf"/>
</dbReference>
<dbReference type="AlphaFoldDB" id="A0A9P0QVP6"/>
<dbReference type="OrthoDB" id="4020988at2759"/>
<gene>
    <name evidence="1" type="ORF">CLIB1423_37S00298</name>
</gene>